<dbReference type="SUPFAM" id="SSF53474">
    <property type="entry name" value="alpha/beta-Hydrolases"/>
    <property type="match status" value="1"/>
</dbReference>
<dbReference type="PANTHER" id="PTHR46438:SF11">
    <property type="entry name" value="LIPASE-RELATED"/>
    <property type="match status" value="1"/>
</dbReference>
<feature type="domain" description="AB hydrolase-1" evidence="1">
    <location>
        <begin position="31"/>
        <end position="265"/>
    </location>
</feature>
<evidence type="ECO:0000313" key="2">
    <source>
        <dbReference type="EMBL" id="NJQ04849.1"/>
    </source>
</evidence>
<dbReference type="PANTHER" id="PTHR46438">
    <property type="entry name" value="ALPHA/BETA-HYDROLASES SUPERFAMILY PROTEIN"/>
    <property type="match status" value="1"/>
</dbReference>
<dbReference type="Proteomes" id="UP000578686">
    <property type="component" value="Unassembled WGS sequence"/>
</dbReference>
<dbReference type="Gene3D" id="3.40.50.1820">
    <property type="entry name" value="alpha/beta hydrolase"/>
    <property type="match status" value="1"/>
</dbReference>
<keyword evidence="3" id="KW-1185">Reference proteome</keyword>
<dbReference type="AlphaFoldDB" id="A0A7X6CYP4"/>
<dbReference type="EMBL" id="JAAVJD010000017">
    <property type="protein sequence ID" value="NJQ04849.1"/>
    <property type="molecule type" value="Genomic_DNA"/>
</dbReference>
<reference evidence="2 3" key="1">
    <citation type="submission" date="2020-03" db="EMBL/GenBank/DDBJ databases">
        <title>Draft genome of Streptomyces sp. ventii, isolated from the Axial Seamount in the Pacific Ocean, and resequencing of the two type strains Streptomyces lonarensis strain NCL 716 and Streptomyces bohaiensis strain 11A07.</title>
        <authorList>
            <person name="Loughran R.M."/>
            <person name="Pfannmuller K.M."/>
            <person name="Wasson B.J."/>
            <person name="Deadmond M.C."/>
            <person name="Paddock B.E."/>
            <person name="Koyack M.J."/>
            <person name="Gallegos D.A."/>
            <person name="Mitchell E.A."/>
            <person name="Ushijima B."/>
            <person name="Saw J.H."/>
            <person name="Mcphail K.L."/>
            <person name="Videau P."/>
        </authorList>
    </citation>
    <scope>NUCLEOTIDE SEQUENCE [LARGE SCALE GENOMIC DNA]</scope>
    <source>
        <strain evidence="2 3">NCL716</strain>
    </source>
</reference>
<gene>
    <name evidence="2" type="ORF">HCN56_04450</name>
</gene>
<dbReference type="InterPro" id="IPR000073">
    <property type="entry name" value="AB_hydrolase_1"/>
</dbReference>
<dbReference type="GO" id="GO:0016787">
    <property type="term" value="F:hydrolase activity"/>
    <property type="evidence" value="ECO:0007669"/>
    <property type="project" value="UniProtKB-KW"/>
</dbReference>
<dbReference type="PRINTS" id="PR00111">
    <property type="entry name" value="ABHYDROLASE"/>
</dbReference>
<sequence>MPDPVPAASSAWVTVQGIRTHYLRAGTGTQTVLLLHGGGIDRADFTWRDTVAPLAEQFHVLVPDLPGYGESDKPDIDYTIDFYGDFVRDFMAELDVPRAHMVGLSMGGGIALNMALRHAELVDRLVPVNSYGLTHEIRSPLLTWAFTRVPPAHRYLYKQSGKSRDKIRSHFAGAVPGMTEDMVEEMYAMYQAPDAGKAFRSLNRNDVTPRGLRTDYSGRVDEIKAPTLFAHGAQDPVVPLDQGERAAARMENAEAHGIDGAGHFAPREQPDAFNELVTRFLLGEQRPAGAES</sequence>
<accession>A0A7X6CYP4</accession>
<comment type="caution">
    <text evidence="2">The sequence shown here is derived from an EMBL/GenBank/DDBJ whole genome shotgun (WGS) entry which is preliminary data.</text>
</comment>
<name>A0A7X6CYP4_9ACTN</name>
<dbReference type="Pfam" id="PF00561">
    <property type="entry name" value="Abhydrolase_1"/>
    <property type="match status" value="1"/>
</dbReference>
<keyword evidence="2" id="KW-0378">Hydrolase</keyword>
<dbReference type="InterPro" id="IPR029058">
    <property type="entry name" value="AB_hydrolase_fold"/>
</dbReference>
<protein>
    <submittedName>
        <fullName evidence="2">Alpha/beta hydrolase</fullName>
    </submittedName>
</protein>
<evidence type="ECO:0000259" key="1">
    <source>
        <dbReference type="Pfam" id="PF00561"/>
    </source>
</evidence>
<organism evidence="2 3">
    <name type="scientific">Streptomyces lonarensis</name>
    <dbReference type="NCBI Taxonomy" id="700599"/>
    <lineage>
        <taxon>Bacteria</taxon>
        <taxon>Bacillati</taxon>
        <taxon>Actinomycetota</taxon>
        <taxon>Actinomycetes</taxon>
        <taxon>Kitasatosporales</taxon>
        <taxon>Streptomycetaceae</taxon>
        <taxon>Streptomyces</taxon>
    </lineage>
</organism>
<evidence type="ECO:0000313" key="3">
    <source>
        <dbReference type="Proteomes" id="UP000578686"/>
    </source>
</evidence>
<proteinExistence type="predicted"/>
<dbReference type="RefSeq" id="WP_167968149.1">
    <property type="nucleotide sequence ID" value="NZ_BHZG01000046.1"/>
</dbReference>